<reference evidence="13 14" key="1">
    <citation type="journal article" date="2000" name="DNA Res.">
        <title>Complete genome structure of the nitrogen-fixing symbiotic bacterium Mesorhizobium loti.</title>
        <authorList>
            <person name="Kaneko T."/>
            <person name="Nakamura Y."/>
            <person name="Sato S."/>
            <person name="Asamizu E."/>
            <person name="Kato T."/>
            <person name="Sasamoto S."/>
            <person name="Watanabe A."/>
            <person name="Idesawa K."/>
            <person name="Ishikawa A."/>
            <person name="Kawashima K."/>
            <person name="Kimura T."/>
            <person name="Kishida Y."/>
            <person name="Kiyokawa C."/>
            <person name="Kohara M."/>
            <person name="Matsumoto M."/>
            <person name="Matsuno A."/>
            <person name="Mochizuki Y."/>
            <person name="Nakayama S."/>
            <person name="Nakazaki N."/>
            <person name="Shimpo S."/>
            <person name="Sugimoto M."/>
            <person name="Takeuchi C."/>
            <person name="Yamada M."/>
            <person name="Tabata S."/>
        </authorList>
    </citation>
    <scope>NUCLEOTIDE SEQUENCE [LARGE SCALE GENOMIC DNA]</scope>
    <source>
        <strain evidence="14">LMG 29417 / CECT 9101 / MAFF 303099</strain>
    </source>
</reference>
<evidence type="ECO:0000313" key="13">
    <source>
        <dbReference type="EMBL" id="BAB48164.1"/>
    </source>
</evidence>
<protein>
    <submittedName>
        <fullName evidence="13">Mll0608 protein</fullName>
    </submittedName>
</protein>
<dbReference type="SUPFAM" id="SSF141523">
    <property type="entry name" value="L,D-transpeptidase catalytic domain-like"/>
    <property type="match status" value="1"/>
</dbReference>
<dbReference type="GO" id="GO:0005576">
    <property type="term" value="C:extracellular region"/>
    <property type="evidence" value="ECO:0007669"/>
    <property type="project" value="TreeGrafter"/>
</dbReference>
<feature type="transmembrane region" description="Helical" evidence="11">
    <location>
        <begin position="59"/>
        <end position="78"/>
    </location>
</feature>
<evidence type="ECO:0000256" key="5">
    <source>
        <dbReference type="ARBA" id="ARBA00022801"/>
    </source>
</evidence>
<dbReference type="MEROPS" id="C82.003"/>
<evidence type="ECO:0000256" key="6">
    <source>
        <dbReference type="ARBA" id="ARBA00022960"/>
    </source>
</evidence>
<dbReference type="CDD" id="cd16913">
    <property type="entry name" value="YkuD_like"/>
    <property type="match status" value="1"/>
</dbReference>
<comment type="pathway">
    <text evidence="1 9">Cell wall biogenesis; peptidoglycan biosynthesis.</text>
</comment>
<dbReference type="InterPro" id="IPR050979">
    <property type="entry name" value="LD-transpeptidase"/>
</dbReference>
<evidence type="ECO:0000256" key="8">
    <source>
        <dbReference type="ARBA" id="ARBA00023316"/>
    </source>
</evidence>
<sequence length="426" mass="46403">MLRDHEDSTCSSAVSRLRHPRLFDYRLRAAFSVSLGDAGRRRGQQALNDRIFAMQLRSFIFLGLCAVLGLGSPAFAGVPANLAANQSVDKTDAINVAVKSDAAQLRLLKKKKNPTPDDLAQIKKIEAKIVADKEDAKAKALEARKLAMREAAKAKADAERQAFLAKREKSASATAEVADAKPAKKTTKVIEPIEQITPIQSAEPLPAEAMNVALTGNNGELRSEVIGQKQPTGGLFAGLFGGTSGSSISYLPETRALDQALAKKDAKKPFKVKPEFVPQDVEFTGYEPGTIVIDTSARRLYLVESFSTARRYAIAVGREGLQFKGTVAVGDKQEWPRWIPTLDMQKREPKHYGQYKDGMPGGGQNPLGARAIYLYDGKKDTHLRIHGTIAPQSIGTSASNGCFRMINEHVMDLYSRVRVGTKVVII</sequence>
<keyword evidence="11" id="KW-0472">Membrane</keyword>
<keyword evidence="11" id="KW-1133">Transmembrane helix</keyword>
<keyword evidence="11" id="KW-0812">Transmembrane</keyword>
<proteinExistence type="inferred from homology"/>
<evidence type="ECO:0000256" key="3">
    <source>
        <dbReference type="ARBA" id="ARBA00022676"/>
    </source>
</evidence>
<evidence type="ECO:0000256" key="1">
    <source>
        <dbReference type="ARBA" id="ARBA00004752"/>
    </source>
</evidence>
<dbReference type="GO" id="GO:0071972">
    <property type="term" value="F:peptidoglycan L,D-transpeptidase activity"/>
    <property type="evidence" value="ECO:0007669"/>
    <property type="project" value="TreeGrafter"/>
</dbReference>
<organism evidence="13 14">
    <name type="scientific">Mesorhizobium japonicum (strain LMG 29417 / CECT 9101 / MAFF 303099)</name>
    <name type="common">Mesorhizobium loti (strain MAFF 303099)</name>
    <dbReference type="NCBI Taxonomy" id="266835"/>
    <lineage>
        <taxon>Bacteria</taxon>
        <taxon>Pseudomonadati</taxon>
        <taxon>Pseudomonadota</taxon>
        <taxon>Alphaproteobacteria</taxon>
        <taxon>Hyphomicrobiales</taxon>
        <taxon>Phyllobacteriaceae</taxon>
        <taxon>Mesorhizobium</taxon>
    </lineage>
</organism>
<evidence type="ECO:0000256" key="10">
    <source>
        <dbReference type="SAM" id="Coils"/>
    </source>
</evidence>
<dbReference type="FunFam" id="2.40.440.10:FF:000002">
    <property type="entry name" value="L,D-transpeptidase ErfK/SrfK"/>
    <property type="match status" value="1"/>
</dbReference>
<keyword evidence="8 9" id="KW-0961">Cell wall biogenesis/degradation</keyword>
<keyword evidence="10" id="KW-0175">Coiled coil</keyword>
<feature type="domain" description="L,D-TPase catalytic" evidence="12">
    <location>
        <begin position="289"/>
        <end position="426"/>
    </location>
</feature>
<dbReference type="PROSITE" id="PS52029">
    <property type="entry name" value="LD_TPASE"/>
    <property type="match status" value="1"/>
</dbReference>
<evidence type="ECO:0000256" key="9">
    <source>
        <dbReference type="PROSITE-ProRule" id="PRU01373"/>
    </source>
</evidence>
<dbReference type="Pfam" id="PF03734">
    <property type="entry name" value="YkuD"/>
    <property type="match status" value="1"/>
</dbReference>
<evidence type="ECO:0000259" key="12">
    <source>
        <dbReference type="PROSITE" id="PS52029"/>
    </source>
</evidence>
<feature type="active site" description="Proton donor/acceptor" evidence="9">
    <location>
        <position position="386"/>
    </location>
</feature>
<dbReference type="GO" id="GO:0018104">
    <property type="term" value="P:peptidoglycan-protein cross-linking"/>
    <property type="evidence" value="ECO:0007669"/>
    <property type="project" value="TreeGrafter"/>
</dbReference>
<dbReference type="KEGG" id="mlo:mll0608"/>
<keyword evidence="6 9" id="KW-0133">Cell shape</keyword>
<dbReference type="PANTHER" id="PTHR30582">
    <property type="entry name" value="L,D-TRANSPEPTIDASE"/>
    <property type="match status" value="1"/>
</dbReference>
<keyword evidence="7 9" id="KW-0573">Peptidoglycan synthesis</keyword>
<dbReference type="GO" id="GO:0008360">
    <property type="term" value="P:regulation of cell shape"/>
    <property type="evidence" value="ECO:0007669"/>
    <property type="project" value="UniProtKB-UniRule"/>
</dbReference>
<dbReference type="UniPathway" id="UPA00219"/>
<feature type="coiled-coil region" evidence="10">
    <location>
        <begin position="141"/>
        <end position="168"/>
    </location>
</feature>
<dbReference type="Proteomes" id="UP000000552">
    <property type="component" value="Chromosome"/>
</dbReference>
<dbReference type="GO" id="GO:0071555">
    <property type="term" value="P:cell wall organization"/>
    <property type="evidence" value="ECO:0007669"/>
    <property type="project" value="UniProtKB-UniRule"/>
</dbReference>
<evidence type="ECO:0000256" key="2">
    <source>
        <dbReference type="ARBA" id="ARBA00005992"/>
    </source>
</evidence>
<evidence type="ECO:0000256" key="11">
    <source>
        <dbReference type="SAM" id="Phobius"/>
    </source>
</evidence>
<dbReference type="GO" id="GO:0016757">
    <property type="term" value="F:glycosyltransferase activity"/>
    <property type="evidence" value="ECO:0007669"/>
    <property type="project" value="UniProtKB-KW"/>
</dbReference>
<accession>Q98ME9</accession>
<evidence type="ECO:0000313" key="14">
    <source>
        <dbReference type="Proteomes" id="UP000000552"/>
    </source>
</evidence>
<dbReference type="PANTHER" id="PTHR30582:SF24">
    <property type="entry name" value="L,D-TRANSPEPTIDASE ERFK_SRFK-RELATED"/>
    <property type="match status" value="1"/>
</dbReference>
<dbReference type="HOGENOM" id="CLU_643840_0_0_5"/>
<dbReference type="EMBL" id="BA000012">
    <property type="protein sequence ID" value="BAB48164.1"/>
    <property type="molecule type" value="Genomic_DNA"/>
</dbReference>
<evidence type="ECO:0000256" key="4">
    <source>
        <dbReference type="ARBA" id="ARBA00022679"/>
    </source>
</evidence>
<keyword evidence="3" id="KW-0328">Glycosyltransferase</keyword>
<comment type="similarity">
    <text evidence="2">Belongs to the YkuD family.</text>
</comment>
<keyword evidence="4" id="KW-0808">Transferase</keyword>
<dbReference type="AlphaFoldDB" id="Q98ME9"/>
<dbReference type="InterPro" id="IPR005490">
    <property type="entry name" value="LD_TPept_cat_dom"/>
</dbReference>
<evidence type="ECO:0000256" key="7">
    <source>
        <dbReference type="ARBA" id="ARBA00022984"/>
    </source>
</evidence>
<dbReference type="Gene3D" id="2.40.440.10">
    <property type="entry name" value="L,D-transpeptidase catalytic domain-like"/>
    <property type="match status" value="1"/>
</dbReference>
<gene>
    <name evidence="13" type="ordered locus">mll0608</name>
</gene>
<dbReference type="eggNOG" id="COG1376">
    <property type="taxonomic scope" value="Bacteria"/>
</dbReference>
<dbReference type="InterPro" id="IPR038063">
    <property type="entry name" value="Transpep_catalytic_dom"/>
</dbReference>
<keyword evidence="5" id="KW-0378">Hydrolase</keyword>
<name>Q98ME9_RHILO</name>
<feature type="active site" description="Nucleophile" evidence="9">
    <location>
        <position position="402"/>
    </location>
</feature>